<name>A0A2T3JW83_PHOPO</name>
<dbReference type="Proteomes" id="UP000241618">
    <property type="component" value="Unassembled WGS sequence"/>
</dbReference>
<organism evidence="2 4">
    <name type="scientific">Photobacterium phosphoreum</name>
    <dbReference type="NCBI Taxonomy" id="659"/>
    <lineage>
        <taxon>Bacteria</taxon>
        <taxon>Pseudomonadati</taxon>
        <taxon>Pseudomonadota</taxon>
        <taxon>Gammaproteobacteria</taxon>
        <taxon>Vibrionales</taxon>
        <taxon>Vibrionaceae</taxon>
        <taxon>Photobacterium</taxon>
    </lineage>
</organism>
<protein>
    <submittedName>
        <fullName evidence="2">Uncharacterized protein</fullName>
    </submittedName>
</protein>
<reference evidence="3 4" key="1">
    <citation type="submission" date="2018-03" db="EMBL/GenBank/DDBJ databases">
        <title>Whole genome sequencing of Histamine producing bacteria.</title>
        <authorList>
            <person name="Butler K."/>
        </authorList>
    </citation>
    <scope>NUCLEOTIDE SEQUENCE [LARGE SCALE GENOMIC DNA]</scope>
    <source>
        <strain evidence="2 4">FS-6.1</strain>
        <strain evidence="1 3">FS-6.2</strain>
    </source>
</reference>
<accession>A0A2T3JW83</accession>
<evidence type="ECO:0000313" key="2">
    <source>
        <dbReference type="EMBL" id="PSU53598.1"/>
    </source>
</evidence>
<keyword evidence="3" id="KW-1185">Reference proteome</keyword>
<sequence>MVNINIILTENKINYSNKHFGEYEWKVALVRIQFFNSVLKNNKINIFDADHSLKFAYLRFIYHS</sequence>
<gene>
    <name evidence="2" type="ORF">C9J18_04095</name>
    <name evidence="1" type="ORF">CTM96_03995</name>
</gene>
<evidence type="ECO:0000313" key="3">
    <source>
        <dbReference type="Proteomes" id="UP000241405"/>
    </source>
</evidence>
<dbReference type="AlphaFoldDB" id="A0A2T3JW83"/>
<dbReference type="EMBL" id="PYMO01000002">
    <property type="protein sequence ID" value="PSU26743.1"/>
    <property type="molecule type" value="Genomic_DNA"/>
</dbReference>
<evidence type="ECO:0000313" key="4">
    <source>
        <dbReference type="Proteomes" id="UP000241618"/>
    </source>
</evidence>
<comment type="caution">
    <text evidence="2">The sequence shown here is derived from an EMBL/GenBank/DDBJ whole genome shotgun (WGS) entry which is preliminary data.</text>
</comment>
<dbReference type="Proteomes" id="UP000241405">
    <property type="component" value="Unassembled WGS sequence"/>
</dbReference>
<proteinExistence type="predicted"/>
<evidence type="ECO:0000313" key="1">
    <source>
        <dbReference type="EMBL" id="PSU26743.1"/>
    </source>
</evidence>
<dbReference type="EMBL" id="PYMP01000002">
    <property type="protein sequence ID" value="PSU53598.1"/>
    <property type="molecule type" value="Genomic_DNA"/>
</dbReference>